<proteinExistence type="predicted"/>
<dbReference type="Proteomes" id="UP000598217">
    <property type="component" value="Unassembled WGS sequence"/>
</dbReference>
<feature type="compositionally biased region" description="Basic and acidic residues" evidence="1">
    <location>
        <begin position="39"/>
        <end position="49"/>
    </location>
</feature>
<accession>A0ABR9HAI8</accession>
<organism evidence="2 3">
    <name type="scientific">Nocardiopsis terrae</name>
    <dbReference type="NCBI Taxonomy" id="372655"/>
    <lineage>
        <taxon>Bacteria</taxon>
        <taxon>Bacillati</taxon>
        <taxon>Actinomycetota</taxon>
        <taxon>Actinomycetes</taxon>
        <taxon>Streptosporangiales</taxon>
        <taxon>Nocardiopsidaceae</taxon>
        <taxon>Nocardiopsis</taxon>
    </lineage>
</organism>
<dbReference type="RefSeq" id="WP_225942301.1">
    <property type="nucleotide sequence ID" value="NZ_BMXJ01000009.1"/>
</dbReference>
<dbReference type="EMBL" id="JADBDY010000001">
    <property type="protein sequence ID" value="MBE1456051.1"/>
    <property type="molecule type" value="Genomic_DNA"/>
</dbReference>
<comment type="caution">
    <text evidence="2">The sequence shown here is derived from an EMBL/GenBank/DDBJ whole genome shotgun (WGS) entry which is preliminary data.</text>
</comment>
<evidence type="ECO:0000256" key="1">
    <source>
        <dbReference type="SAM" id="MobiDB-lite"/>
    </source>
</evidence>
<evidence type="ECO:0000313" key="2">
    <source>
        <dbReference type="EMBL" id="MBE1456051.1"/>
    </source>
</evidence>
<sequence>MNEPLTATVIERAAEDAWLNRLADESEQEGRADSVSSEETARELARGRGPDGLSP</sequence>
<feature type="region of interest" description="Disordered" evidence="1">
    <location>
        <begin position="23"/>
        <end position="55"/>
    </location>
</feature>
<reference evidence="2 3" key="1">
    <citation type="submission" date="2020-10" db="EMBL/GenBank/DDBJ databases">
        <title>Sequencing the genomes of 1000 actinobacteria strains.</title>
        <authorList>
            <person name="Klenk H.-P."/>
        </authorList>
    </citation>
    <scope>NUCLEOTIDE SEQUENCE [LARGE SCALE GENOMIC DNA]</scope>
    <source>
        <strain evidence="2 3">DSM 45157</strain>
    </source>
</reference>
<keyword evidence="3" id="KW-1185">Reference proteome</keyword>
<feature type="compositionally biased region" description="Basic and acidic residues" evidence="1">
    <location>
        <begin position="23"/>
        <end position="32"/>
    </location>
</feature>
<gene>
    <name evidence="2" type="ORF">H4W79_000265</name>
</gene>
<evidence type="ECO:0000313" key="3">
    <source>
        <dbReference type="Proteomes" id="UP000598217"/>
    </source>
</evidence>
<protein>
    <submittedName>
        <fullName evidence="2">Uncharacterized protein</fullName>
    </submittedName>
</protein>
<name>A0ABR9HAI8_9ACTN</name>